<comment type="caution">
    <text evidence="1">The sequence shown here is derived from an EMBL/GenBank/DDBJ whole genome shotgun (WGS) entry which is preliminary data.</text>
</comment>
<proteinExistence type="predicted"/>
<evidence type="ECO:0000313" key="2">
    <source>
        <dbReference type="Proteomes" id="UP000289946"/>
    </source>
</evidence>
<keyword evidence="2" id="KW-1185">Reference proteome</keyword>
<dbReference type="EMBL" id="RDRA01000039">
    <property type="protein sequence ID" value="RXG86026.1"/>
    <property type="molecule type" value="Genomic_DNA"/>
</dbReference>
<name>A0ABY0D8Z7_9BRAD</name>
<organism evidence="1 2">
    <name type="scientific">Bradyrhizobium zhanjiangense</name>
    <dbReference type="NCBI Taxonomy" id="1325107"/>
    <lineage>
        <taxon>Bacteria</taxon>
        <taxon>Pseudomonadati</taxon>
        <taxon>Pseudomonadota</taxon>
        <taxon>Alphaproteobacteria</taxon>
        <taxon>Hyphomicrobiales</taxon>
        <taxon>Nitrobacteraceae</taxon>
        <taxon>Bradyrhizobium</taxon>
    </lineage>
</organism>
<sequence>MLRISRLIVLQAPHVLAFSIGMMTDRDFARMPVLEALFVSAPALCARDSVTFEDKRLGASNIGSINVHEITQLDIGVRHGR</sequence>
<dbReference type="Proteomes" id="UP000289946">
    <property type="component" value="Unassembled WGS sequence"/>
</dbReference>
<protein>
    <submittedName>
        <fullName evidence="1">Uncharacterized protein</fullName>
    </submittedName>
</protein>
<reference evidence="1 2" key="1">
    <citation type="submission" date="2018-10" db="EMBL/GenBank/DDBJ databases">
        <title>Bradyrhizobium sp. nov., isolated from effective nodules of peanut in China.</title>
        <authorList>
            <person name="Li Y."/>
        </authorList>
    </citation>
    <scope>NUCLEOTIDE SEQUENCE [LARGE SCALE GENOMIC DNA]</scope>
    <source>
        <strain evidence="1 2">CCBAU 51781</strain>
    </source>
</reference>
<accession>A0ABY0D8Z7</accession>
<gene>
    <name evidence="1" type="ORF">EAS62_38075</name>
</gene>
<evidence type="ECO:0000313" key="1">
    <source>
        <dbReference type="EMBL" id="RXG86026.1"/>
    </source>
</evidence>